<dbReference type="Proteomes" id="UP000327013">
    <property type="component" value="Unassembled WGS sequence"/>
</dbReference>
<feature type="region of interest" description="Disordered" evidence="2">
    <location>
        <begin position="248"/>
        <end position="284"/>
    </location>
</feature>
<proteinExistence type="predicted"/>
<dbReference type="PANTHER" id="PTHR46424">
    <property type="entry name" value="UBX DOMAIN-CONTAINING PROTEIN 4"/>
    <property type="match status" value="1"/>
</dbReference>
<accession>A0A5N6KX92</accession>
<sequence>MKRAGSGRPSGSTPTSPTPQAPTPTTPTAQQPTSTPSERQARIQVLLEERRKRLEADKKAKDAAEKRAQQERAQARATPGSSGASTPRTAEQTYAQQQKQAKLDAAREKERIRKLVEHDRLERREREEQRRALAQAEREAQLPQDNDGGLADAATGPDRVDRRGCMVQVRLLDGSSMRTSFFPEDRPGKAVRRWIDENRVDGDYPYSFKQGGGASGVFQRFLGVLGGLFMSMFEALFRLMQSIMGVGPDAAPGQQQQQQQQPTTDQAPTSNATGSSKDTASDAGASAIRQQGVGVDGPAGEALEDDADLAGVVGAAVAVGVEEGGVGEGGVVPVGPVVGVVGVVLGLVGEHAALGDGGAEGGVVGGVGGEQDVDGGAAGRLAEDGDLVGVAAERGNVVLGPLQGEALVHEAEVLLGGVELGRGGEAEDVGAVVCGDDNHVLVCGKGGAVVERLAGVAQHEGAAEDPEHDGSATWRGIRGWRVDVQLVTWPGAWRRGAEACTLLARLRGGRADLVSWAGSSSGCSLRLSAGDLQATAAALDLVERCDAPNRSMVSQWRCFRPGWDWRRVGPSRTTDMALVVLLKMTVQTHLLLPPSRLISLLGRREGLSPPHQASKNGSRD</sequence>
<dbReference type="GO" id="GO:0005783">
    <property type="term" value="C:endoplasmic reticulum"/>
    <property type="evidence" value="ECO:0007669"/>
    <property type="project" value="TreeGrafter"/>
</dbReference>
<keyword evidence="5" id="KW-1185">Reference proteome</keyword>
<feature type="compositionally biased region" description="Polar residues" evidence="2">
    <location>
        <begin position="79"/>
        <end position="94"/>
    </location>
</feature>
<dbReference type="OrthoDB" id="2445133at2759"/>
<reference evidence="4 5" key="1">
    <citation type="submission" date="2019-06" db="EMBL/GenBank/DDBJ databases">
        <title>A chromosomal-level reference genome of Carpinus fangiana (Coryloideae, Betulaceae).</title>
        <authorList>
            <person name="Yang X."/>
            <person name="Wang Z."/>
            <person name="Zhang L."/>
            <person name="Hao G."/>
            <person name="Liu J."/>
            <person name="Yang Y."/>
        </authorList>
    </citation>
    <scope>NUCLEOTIDE SEQUENCE [LARGE SCALE GENOMIC DNA]</scope>
    <source>
        <strain evidence="4">Cfa_2016G</strain>
        <tissue evidence="4">Leaf</tissue>
    </source>
</reference>
<name>A0A5N6KX92_9ROSI</name>
<evidence type="ECO:0000313" key="5">
    <source>
        <dbReference type="Proteomes" id="UP000327013"/>
    </source>
</evidence>
<dbReference type="InterPro" id="IPR001012">
    <property type="entry name" value="UBX_dom"/>
</dbReference>
<feature type="compositionally biased region" description="Low complexity" evidence="2">
    <location>
        <begin position="1"/>
        <end position="15"/>
    </location>
</feature>
<feature type="region of interest" description="Disordered" evidence="2">
    <location>
        <begin position="1"/>
        <end position="107"/>
    </location>
</feature>
<dbReference type="Pfam" id="PF00789">
    <property type="entry name" value="UBX"/>
    <property type="match status" value="1"/>
</dbReference>
<feature type="compositionally biased region" description="Low complexity" evidence="2">
    <location>
        <begin position="248"/>
        <end position="269"/>
    </location>
</feature>
<feature type="compositionally biased region" description="Pro residues" evidence="2">
    <location>
        <begin position="16"/>
        <end position="25"/>
    </location>
</feature>
<dbReference type="PANTHER" id="PTHR46424:SF1">
    <property type="entry name" value="UBX DOMAIN-CONTAINING PROTEIN 4"/>
    <property type="match status" value="1"/>
</dbReference>
<organism evidence="4 5">
    <name type="scientific">Carpinus fangiana</name>
    <dbReference type="NCBI Taxonomy" id="176857"/>
    <lineage>
        <taxon>Eukaryota</taxon>
        <taxon>Viridiplantae</taxon>
        <taxon>Streptophyta</taxon>
        <taxon>Embryophyta</taxon>
        <taxon>Tracheophyta</taxon>
        <taxon>Spermatophyta</taxon>
        <taxon>Magnoliopsida</taxon>
        <taxon>eudicotyledons</taxon>
        <taxon>Gunneridae</taxon>
        <taxon>Pentapetalae</taxon>
        <taxon>rosids</taxon>
        <taxon>fabids</taxon>
        <taxon>Fagales</taxon>
        <taxon>Betulaceae</taxon>
        <taxon>Carpinus</taxon>
    </lineage>
</organism>
<dbReference type="EMBL" id="VIBQ01000016">
    <property type="protein sequence ID" value="KAB8356580.1"/>
    <property type="molecule type" value="Genomic_DNA"/>
</dbReference>
<gene>
    <name evidence="4" type="ORF">FH972_024162</name>
</gene>
<feature type="compositionally biased region" description="Low complexity" evidence="2">
    <location>
        <begin position="26"/>
        <end position="37"/>
    </location>
</feature>
<feature type="compositionally biased region" description="Basic and acidic residues" evidence="2">
    <location>
        <begin position="123"/>
        <end position="140"/>
    </location>
</feature>
<dbReference type="GO" id="GO:0036503">
    <property type="term" value="P:ERAD pathway"/>
    <property type="evidence" value="ECO:0007669"/>
    <property type="project" value="TreeGrafter"/>
</dbReference>
<comment type="caution">
    <text evidence="4">The sequence shown here is derived from an EMBL/GenBank/DDBJ whole genome shotgun (WGS) entry which is preliminary data.</text>
</comment>
<evidence type="ECO:0000313" key="4">
    <source>
        <dbReference type="EMBL" id="KAB8356580.1"/>
    </source>
</evidence>
<feature type="compositionally biased region" description="Basic and acidic residues" evidence="2">
    <location>
        <begin position="47"/>
        <end position="74"/>
    </location>
</feature>
<feature type="region of interest" description="Disordered" evidence="2">
    <location>
        <begin position="123"/>
        <end position="159"/>
    </location>
</feature>
<feature type="domain" description="UBX" evidence="3">
    <location>
        <begin position="164"/>
        <end position="210"/>
    </location>
</feature>
<protein>
    <recommendedName>
        <fullName evidence="3">UBX domain-containing protein</fullName>
    </recommendedName>
</protein>
<evidence type="ECO:0000256" key="2">
    <source>
        <dbReference type="SAM" id="MobiDB-lite"/>
    </source>
</evidence>
<evidence type="ECO:0000259" key="3">
    <source>
        <dbReference type="Pfam" id="PF00789"/>
    </source>
</evidence>
<dbReference type="CDD" id="cd06503">
    <property type="entry name" value="ATP-synt_Fo_b"/>
    <property type="match status" value="1"/>
</dbReference>
<keyword evidence="1" id="KW-0833">Ubl conjugation pathway</keyword>
<evidence type="ECO:0000256" key="1">
    <source>
        <dbReference type="ARBA" id="ARBA00022786"/>
    </source>
</evidence>
<dbReference type="AlphaFoldDB" id="A0A5N6KX92"/>